<feature type="transmembrane region" description="Helical" evidence="1">
    <location>
        <begin position="6"/>
        <end position="24"/>
    </location>
</feature>
<keyword evidence="1" id="KW-1133">Transmembrane helix</keyword>
<keyword evidence="3" id="KW-0378">Hydrolase</keyword>
<feature type="transmembrane region" description="Helical" evidence="1">
    <location>
        <begin position="251"/>
        <end position="267"/>
    </location>
</feature>
<feature type="transmembrane region" description="Helical" evidence="1">
    <location>
        <begin position="131"/>
        <end position="153"/>
    </location>
</feature>
<feature type="transmembrane region" description="Helical" evidence="1">
    <location>
        <begin position="230"/>
        <end position="246"/>
    </location>
</feature>
<evidence type="ECO:0000256" key="1">
    <source>
        <dbReference type="SAM" id="Phobius"/>
    </source>
</evidence>
<dbReference type="EMBL" id="CAKP01000138">
    <property type="protein sequence ID" value="CCJ34623.1"/>
    <property type="molecule type" value="Genomic_DNA"/>
</dbReference>
<dbReference type="OrthoDB" id="4177129at2"/>
<name>I7LI79_9CLOT</name>
<dbReference type="eggNOG" id="COG1266">
    <property type="taxonomic scope" value="Bacteria"/>
</dbReference>
<reference evidence="3 4" key="1">
    <citation type="journal article" date="2011" name="J. Bacteriol.">
        <title>Draft genome sequence of Caloramator australicus strain RC3T, a thermoanaerobe from the Great Artesian Basin of Australia.</title>
        <authorList>
            <person name="Ogg C.D."/>
            <person name="Patel B.K.C."/>
        </authorList>
    </citation>
    <scope>NUCLEOTIDE SEQUENCE [LARGE SCALE GENOMIC DNA]</scope>
    <source>
        <strain evidence="3 4">RC3</strain>
    </source>
</reference>
<dbReference type="Pfam" id="PF02517">
    <property type="entry name" value="Rce1-like"/>
    <property type="match status" value="1"/>
</dbReference>
<dbReference type="GO" id="GO:0006508">
    <property type="term" value="P:proteolysis"/>
    <property type="evidence" value="ECO:0007669"/>
    <property type="project" value="UniProtKB-KW"/>
</dbReference>
<feature type="transmembrane region" description="Helical" evidence="1">
    <location>
        <begin position="36"/>
        <end position="69"/>
    </location>
</feature>
<comment type="caution">
    <text evidence="3">The sequence shown here is derived from an EMBL/GenBank/DDBJ whole genome shotgun (WGS) entry which is preliminary data.</text>
</comment>
<keyword evidence="4" id="KW-1185">Reference proteome</keyword>
<feature type="transmembrane region" description="Helical" evidence="1">
    <location>
        <begin position="208"/>
        <end position="224"/>
    </location>
</feature>
<dbReference type="AlphaFoldDB" id="I7LI79"/>
<dbReference type="InterPro" id="IPR052710">
    <property type="entry name" value="CAAX_protease"/>
</dbReference>
<keyword evidence="3" id="KW-0645">Protease</keyword>
<keyword evidence="1" id="KW-0472">Membrane</keyword>
<dbReference type="PANTHER" id="PTHR36435:SF1">
    <property type="entry name" value="CAAX AMINO TERMINAL PROTEASE FAMILY PROTEIN"/>
    <property type="match status" value="1"/>
</dbReference>
<feature type="transmembrane region" description="Helical" evidence="1">
    <location>
        <begin position="89"/>
        <end position="110"/>
    </location>
</feature>
<feature type="transmembrane region" description="Helical" evidence="1">
    <location>
        <begin position="173"/>
        <end position="196"/>
    </location>
</feature>
<dbReference type="GO" id="GO:0080120">
    <property type="term" value="P:CAAX-box protein maturation"/>
    <property type="evidence" value="ECO:0007669"/>
    <property type="project" value="UniProtKB-ARBA"/>
</dbReference>
<dbReference type="GO" id="GO:0004175">
    <property type="term" value="F:endopeptidase activity"/>
    <property type="evidence" value="ECO:0007669"/>
    <property type="project" value="UniProtKB-ARBA"/>
</dbReference>
<evidence type="ECO:0000259" key="2">
    <source>
        <dbReference type="Pfam" id="PF02517"/>
    </source>
</evidence>
<dbReference type="PANTHER" id="PTHR36435">
    <property type="entry name" value="SLR1288 PROTEIN"/>
    <property type="match status" value="1"/>
</dbReference>
<dbReference type="InterPro" id="IPR003675">
    <property type="entry name" value="Rce1/LyrA-like_dom"/>
</dbReference>
<accession>I7LI79</accession>
<feature type="domain" description="CAAX prenyl protease 2/Lysostaphin resistance protein A-like" evidence="2">
    <location>
        <begin position="176"/>
        <end position="263"/>
    </location>
</feature>
<organism evidence="3 4">
    <name type="scientific">Caloramator australicus RC3</name>
    <dbReference type="NCBI Taxonomy" id="857293"/>
    <lineage>
        <taxon>Bacteria</taxon>
        <taxon>Bacillati</taxon>
        <taxon>Bacillota</taxon>
        <taxon>Clostridia</taxon>
        <taxon>Eubacteriales</taxon>
        <taxon>Clostridiaceae</taxon>
        <taxon>Caloramator</taxon>
    </lineage>
</organism>
<keyword evidence="1" id="KW-0812">Transmembrane</keyword>
<gene>
    <name evidence="3" type="ORF">CAAU_2540</name>
</gene>
<dbReference type="Proteomes" id="UP000007652">
    <property type="component" value="Unassembled WGS sequence"/>
</dbReference>
<proteinExistence type="predicted"/>
<protein>
    <submittedName>
        <fullName evidence="3">CAAX amino terminal protease family protein</fullName>
    </submittedName>
</protein>
<evidence type="ECO:0000313" key="3">
    <source>
        <dbReference type="EMBL" id="CCJ34623.1"/>
    </source>
</evidence>
<feature type="transmembrane region" description="Helical" evidence="1">
    <location>
        <begin position="273"/>
        <end position="293"/>
    </location>
</feature>
<sequence>MGIFTHLSYFIFVLKWKINILNLIKKVLWLKKILKLIGLLIMFGLVYFALNFGYVFIIAFIRGIIYVIQNPDKINDDSMIIVMEKFFSQYGLISMVVAEIVALGIYYFIYKSRNLDLVKVCNFSRVSFIKVILYILLGSSFSILIRFLVGILSMSDLFRNAVNDYNKITEYAIGNNIALIIIAVLLIGPIFEEIMFRGMIFNELKNNINIYLALALQSVIFGVYHMNLIQGLYAALLGLVLGILYYWERTIWVPIIIHISFNVAGVINNELLFSPLAILVSVITVVFVIAYLNKNKAFSRSSML</sequence>
<evidence type="ECO:0000313" key="4">
    <source>
        <dbReference type="Proteomes" id="UP000007652"/>
    </source>
</evidence>
<dbReference type="STRING" id="857293.CAAU_2540"/>